<dbReference type="AlphaFoldDB" id="A0AAN4VXH5"/>
<accession>A0AAN4VXH5</accession>
<dbReference type="EMBL" id="BQKE01000001">
    <property type="protein sequence ID" value="GJM61054.1"/>
    <property type="molecule type" value="Genomic_DNA"/>
</dbReference>
<evidence type="ECO:0000313" key="2">
    <source>
        <dbReference type="Proteomes" id="UP001310022"/>
    </source>
</evidence>
<keyword evidence="2" id="KW-1185">Reference proteome</keyword>
<evidence type="ECO:0000313" key="1">
    <source>
        <dbReference type="EMBL" id="GJM61054.1"/>
    </source>
</evidence>
<sequence>MISFIISLIMMIVLYDQFKNNNKPKRKLAPVRVRSNQ</sequence>
<organism evidence="1 2">
    <name type="scientific">Persicobacter diffluens</name>
    <dbReference type="NCBI Taxonomy" id="981"/>
    <lineage>
        <taxon>Bacteria</taxon>
        <taxon>Pseudomonadati</taxon>
        <taxon>Bacteroidota</taxon>
        <taxon>Cytophagia</taxon>
        <taxon>Cytophagales</taxon>
        <taxon>Persicobacteraceae</taxon>
        <taxon>Persicobacter</taxon>
    </lineage>
</organism>
<gene>
    <name evidence="1" type="ORF">PEDI_16060</name>
</gene>
<dbReference type="Proteomes" id="UP001310022">
    <property type="component" value="Unassembled WGS sequence"/>
</dbReference>
<name>A0AAN4VXH5_9BACT</name>
<protein>
    <submittedName>
        <fullName evidence="1">Uncharacterized protein</fullName>
    </submittedName>
</protein>
<comment type="caution">
    <text evidence="1">The sequence shown here is derived from an EMBL/GenBank/DDBJ whole genome shotgun (WGS) entry which is preliminary data.</text>
</comment>
<reference evidence="1 2" key="1">
    <citation type="submission" date="2021-12" db="EMBL/GenBank/DDBJ databases">
        <title>Genome sequencing of bacteria with rrn-lacking chromosome and rrn-plasmid.</title>
        <authorList>
            <person name="Anda M."/>
            <person name="Iwasaki W."/>
        </authorList>
    </citation>
    <scope>NUCLEOTIDE SEQUENCE [LARGE SCALE GENOMIC DNA]</scope>
    <source>
        <strain evidence="1 2">NBRC 15940</strain>
    </source>
</reference>
<proteinExistence type="predicted"/>